<dbReference type="RefSeq" id="WP_038094665.1">
    <property type="nucleotide sequence ID" value="NZ_JMIR01000063.1"/>
</dbReference>
<dbReference type="Proteomes" id="UP000027931">
    <property type="component" value="Unassembled WGS sequence"/>
</dbReference>
<name>A0A074LI97_9BACL</name>
<reference evidence="1 2" key="1">
    <citation type="journal article" date="2013" name="Int. J. Syst. Evol. Microbiol.">
        <title>Tumebacillus flagellatus sp. nov., an alpha-amylase/pullulanase-producing bacterium isolated from cassava wastewater.</title>
        <authorList>
            <person name="Wang Q."/>
            <person name="Xie N."/>
            <person name="Qin Y."/>
            <person name="Shen N."/>
            <person name="Zhu J."/>
            <person name="Mi H."/>
            <person name="Huang R."/>
        </authorList>
    </citation>
    <scope>NUCLEOTIDE SEQUENCE [LARGE SCALE GENOMIC DNA]</scope>
    <source>
        <strain evidence="1 2">GST4</strain>
    </source>
</reference>
<gene>
    <name evidence="1" type="ORF">EL26_23890</name>
</gene>
<evidence type="ECO:0000313" key="1">
    <source>
        <dbReference type="EMBL" id="KEO80864.1"/>
    </source>
</evidence>
<accession>A0A074LI97</accession>
<dbReference type="STRING" id="1157490.EL26_23890"/>
<proteinExistence type="predicted"/>
<organism evidence="1 2">
    <name type="scientific">Tumebacillus flagellatus</name>
    <dbReference type="NCBI Taxonomy" id="1157490"/>
    <lineage>
        <taxon>Bacteria</taxon>
        <taxon>Bacillati</taxon>
        <taxon>Bacillota</taxon>
        <taxon>Bacilli</taxon>
        <taxon>Bacillales</taxon>
        <taxon>Alicyclobacillaceae</taxon>
        <taxon>Tumebacillus</taxon>
    </lineage>
</organism>
<sequence length="150" mass="16648">MTNKPQLLSPEQLQGILRRRVIIGTLDTAWQEEAGYKNSRLPAELAEAAPISFQELVGDIDALIQDRAAREEHKELCAVLDLYHSRAVKADDAMYIVNNMFGRDCTDIYKPDPVTRAWLDWESTCGHLSAEEALDCIAAVIGYQKGGEGA</sequence>
<protein>
    <submittedName>
        <fullName evidence="1">Uncharacterized protein</fullName>
    </submittedName>
</protein>
<dbReference type="EMBL" id="JMIR01000063">
    <property type="protein sequence ID" value="KEO80864.1"/>
    <property type="molecule type" value="Genomic_DNA"/>
</dbReference>
<evidence type="ECO:0000313" key="2">
    <source>
        <dbReference type="Proteomes" id="UP000027931"/>
    </source>
</evidence>
<keyword evidence="2" id="KW-1185">Reference proteome</keyword>
<dbReference type="AlphaFoldDB" id="A0A074LI97"/>
<comment type="caution">
    <text evidence="1">The sequence shown here is derived from an EMBL/GenBank/DDBJ whole genome shotgun (WGS) entry which is preliminary data.</text>
</comment>